<reference evidence="15" key="1">
    <citation type="journal article" date="2014" name="Int. J. Syst. Evol. Microbiol.">
        <title>Complete genome of a new Firmicutes species belonging to the dominant human colonic microbiota ('Ruminococcus bicirculans') reveals two chromosomes and a selective capacity to utilize plant glucans.</title>
        <authorList>
            <consortium name="NISC Comparative Sequencing Program"/>
            <person name="Wegmann U."/>
            <person name="Louis P."/>
            <person name="Goesmann A."/>
            <person name="Henrissat B."/>
            <person name="Duncan S.H."/>
            <person name="Flint H.J."/>
        </authorList>
    </citation>
    <scope>NUCLEOTIDE SEQUENCE</scope>
    <source>
        <strain evidence="15">NBRC 109915</strain>
    </source>
</reference>
<proteinExistence type="predicted"/>
<dbReference type="RefSeq" id="WP_284376241.1">
    <property type="nucleotide sequence ID" value="NZ_BSNL01000006.1"/>
</dbReference>
<dbReference type="InterPro" id="IPR029045">
    <property type="entry name" value="ClpP/crotonase-like_dom_sf"/>
</dbReference>
<name>A0ABQ5VPU1_9RHOB</name>
<keyword evidence="6" id="KW-0520">NAD</keyword>
<dbReference type="SUPFAM" id="SSF52096">
    <property type="entry name" value="ClpP/crotonase"/>
    <property type="match status" value="1"/>
</dbReference>
<keyword evidence="4" id="KW-0442">Lipid degradation</keyword>
<evidence type="ECO:0000256" key="9">
    <source>
        <dbReference type="ARBA" id="ARBA00023235"/>
    </source>
</evidence>
<dbReference type="Pfam" id="PF02737">
    <property type="entry name" value="3HCDH_N"/>
    <property type="match status" value="1"/>
</dbReference>
<comment type="subcellular location">
    <subcellularLocation>
        <location evidence="1">Peroxisome</location>
    </subcellularLocation>
</comment>
<evidence type="ECO:0000256" key="6">
    <source>
        <dbReference type="ARBA" id="ARBA00023027"/>
    </source>
</evidence>
<keyword evidence="8" id="KW-0576">Peroxisome</keyword>
<dbReference type="EMBL" id="BSNL01000006">
    <property type="protein sequence ID" value="GLQ29059.1"/>
    <property type="molecule type" value="Genomic_DNA"/>
</dbReference>
<dbReference type="SUPFAM" id="SSF48179">
    <property type="entry name" value="6-phosphogluconate dehydrogenase C-terminal domain-like"/>
    <property type="match status" value="2"/>
</dbReference>
<dbReference type="Proteomes" id="UP001161388">
    <property type="component" value="Unassembled WGS sequence"/>
</dbReference>
<accession>A0ABQ5VPU1</accession>
<comment type="catalytic activity">
    <reaction evidence="12">
        <text>a (3S)-3-hydroxyacyl-CoA + NAD(+) = a 3-oxoacyl-CoA + NADH + H(+)</text>
        <dbReference type="Rhea" id="RHEA:22432"/>
        <dbReference type="ChEBI" id="CHEBI:15378"/>
        <dbReference type="ChEBI" id="CHEBI:57318"/>
        <dbReference type="ChEBI" id="CHEBI:57540"/>
        <dbReference type="ChEBI" id="CHEBI:57945"/>
        <dbReference type="ChEBI" id="CHEBI:90726"/>
        <dbReference type="EC" id="1.1.1.35"/>
    </reaction>
</comment>
<comment type="caution">
    <text evidence="15">The sequence shown here is derived from an EMBL/GenBank/DDBJ whole genome shotgun (WGS) entry which is preliminary data.</text>
</comment>
<gene>
    <name evidence="15" type="ORF">GCM10007927_38620</name>
</gene>
<feature type="domain" description="3-hydroxyacyl-CoA dehydrogenase C-terminal" evidence="13">
    <location>
        <begin position="456"/>
        <end position="549"/>
    </location>
</feature>
<evidence type="ECO:0000256" key="2">
    <source>
        <dbReference type="ARBA" id="ARBA00005005"/>
    </source>
</evidence>
<evidence type="ECO:0000256" key="7">
    <source>
        <dbReference type="ARBA" id="ARBA00023098"/>
    </source>
</evidence>
<dbReference type="Pfam" id="PF00378">
    <property type="entry name" value="ECH_1"/>
    <property type="match status" value="1"/>
</dbReference>
<sequence>MHLVTTHVEAGIAWLKINNPPVNALSRDLRVALIEDISAASANADVRAVVLSGTNGTFIAGADLKEFGHPITAPTLPEVIASIEACPKPVIAAIEGPALGGGYEIALACDGRVALSTASVGLPEGTFGIIPGAGGTVRLPRLTDAAKALEIITSCRLVKAPEALQLGMIDQIVPDLREGAATFALEHPAKRLVRDLPPLGHDAAAFETAASIALKRGKNRPFVSAQVQALRDAVALPFDTALDNARAAFVALRDTDESAALCHLFFAERQAAQVAGLERVSPRSIQSVGIVGAGTMGSGIAAAFLAAGIPVRLTDLQPEALDAARERIAGFLAKARDPASLTIVGAVEDLADCDLLLEAVFEDMAVKSELMARLDRIAKPGTILASNTSYLNLDKLATATSRPEAVVGLHFFAPAHVMKLLEIVRGAETSPVVLKTALALGRRLRKVSVVAGVCEGFIGNRIYNAYRAECEAMLMDGALPQEVDRALETFGFAMGPFAVSDMSGLDIAWANRKRRHAAGEYKGQDVPVLEWLVEAGRLGQKTGAGWYDYVEGNRRPGAIVQTLIERAREGKAPNTLSEENIQRRALSAIINEALLVLEDGIAQRASDIDLVLVNGYGFPRHLGGPLFWASRQPLEQIRSTLAEIMPVRPGNLSHLSNGSIVP</sequence>
<reference evidence="15" key="2">
    <citation type="submission" date="2023-01" db="EMBL/GenBank/DDBJ databases">
        <title>Draft genome sequence of Sulfitobacter pacificus strain NBRC 109915.</title>
        <authorList>
            <person name="Sun Q."/>
            <person name="Mori K."/>
        </authorList>
    </citation>
    <scope>NUCLEOTIDE SEQUENCE</scope>
    <source>
        <strain evidence="15">NBRC 109915</strain>
    </source>
</reference>
<keyword evidence="7" id="KW-0443">Lipid metabolism</keyword>
<feature type="domain" description="3-hydroxyacyl-CoA dehydrogenase NAD binding" evidence="14">
    <location>
        <begin position="288"/>
        <end position="451"/>
    </location>
</feature>
<organism evidence="15 16">
    <name type="scientific">Sulfitobacter pacificus</name>
    <dbReference type="NCBI Taxonomy" id="1499314"/>
    <lineage>
        <taxon>Bacteria</taxon>
        <taxon>Pseudomonadati</taxon>
        <taxon>Pseudomonadota</taxon>
        <taxon>Alphaproteobacteria</taxon>
        <taxon>Rhodobacterales</taxon>
        <taxon>Roseobacteraceae</taxon>
        <taxon>Sulfitobacter</taxon>
    </lineage>
</organism>
<dbReference type="Pfam" id="PF00725">
    <property type="entry name" value="3HCDH"/>
    <property type="match status" value="1"/>
</dbReference>
<dbReference type="InterPro" id="IPR008927">
    <property type="entry name" value="6-PGluconate_DH-like_C_sf"/>
</dbReference>
<dbReference type="Gene3D" id="3.90.226.10">
    <property type="entry name" value="2-enoyl-CoA Hydratase, Chain A, domain 1"/>
    <property type="match status" value="1"/>
</dbReference>
<evidence type="ECO:0000256" key="11">
    <source>
        <dbReference type="ARBA" id="ARBA00023268"/>
    </source>
</evidence>
<protein>
    <submittedName>
        <fullName evidence="15">3-hydroxyacyl-CoA dehydrogenase</fullName>
    </submittedName>
</protein>
<dbReference type="InterPro" id="IPR001753">
    <property type="entry name" value="Enoyl-CoA_hydra/iso"/>
</dbReference>
<dbReference type="SUPFAM" id="SSF51735">
    <property type="entry name" value="NAD(P)-binding Rossmann-fold domains"/>
    <property type="match status" value="1"/>
</dbReference>
<keyword evidence="16" id="KW-1185">Reference proteome</keyword>
<keyword evidence="9" id="KW-0413">Isomerase</keyword>
<dbReference type="InterPro" id="IPR036291">
    <property type="entry name" value="NAD(P)-bd_dom_sf"/>
</dbReference>
<dbReference type="Gene3D" id="1.10.1040.50">
    <property type="match status" value="1"/>
</dbReference>
<evidence type="ECO:0000256" key="3">
    <source>
        <dbReference type="ARBA" id="ARBA00022832"/>
    </source>
</evidence>
<keyword evidence="11" id="KW-0511">Multifunctional enzyme</keyword>
<evidence type="ECO:0000256" key="8">
    <source>
        <dbReference type="ARBA" id="ARBA00023140"/>
    </source>
</evidence>
<keyword evidence="5" id="KW-0560">Oxidoreductase</keyword>
<keyword evidence="10" id="KW-0456">Lyase</keyword>
<evidence type="ECO:0000259" key="14">
    <source>
        <dbReference type="Pfam" id="PF02737"/>
    </source>
</evidence>
<keyword evidence="3" id="KW-0276">Fatty acid metabolism</keyword>
<dbReference type="PANTHER" id="PTHR23309">
    <property type="entry name" value="3-HYDROXYACYL-COA DEHYROGENASE"/>
    <property type="match status" value="1"/>
</dbReference>
<evidence type="ECO:0000256" key="12">
    <source>
        <dbReference type="ARBA" id="ARBA00049556"/>
    </source>
</evidence>
<comment type="pathway">
    <text evidence="2">Lipid metabolism; fatty acid beta-oxidation.</text>
</comment>
<evidence type="ECO:0000259" key="13">
    <source>
        <dbReference type="Pfam" id="PF00725"/>
    </source>
</evidence>
<evidence type="ECO:0000256" key="10">
    <source>
        <dbReference type="ARBA" id="ARBA00023239"/>
    </source>
</evidence>
<evidence type="ECO:0000256" key="5">
    <source>
        <dbReference type="ARBA" id="ARBA00023002"/>
    </source>
</evidence>
<evidence type="ECO:0000313" key="16">
    <source>
        <dbReference type="Proteomes" id="UP001161388"/>
    </source>
</evidence>
<evidence type="ECO:0000313" key="15">
    <source>
        <dbReference type="EMBL" id="GLQ29059.1"/>
    </source>
</evidence>
<dbReference type="CDD" id="cd06558">
    <property type="entry name" value="crotonase-like"/>
    <property type="match status" value="1"/>
</dbReference>
<dbReference type="Gene3D" id="3.40.50.720">
    <property type="entry name" value="NAD(P)-binding Rossmann-like Domain"/>
    <property type="match status" value="1"/>
</dbReference>
<dbReference type="InterPro" id="IPR006176">
    <property type="entry name" value="3-OHacyl-CoA_DH_NAD-bd"/>
</dbReference>
<dbReference type="InterPro" id="IPR006108">
    <property type="entry name" value="3HC_DH_C"/>
</dbReference>
<evidence type="ECO:0000256" key="1">
    <source>
        <dbReference type="ARBA" id="ARBA00004275"/>
    </source>
</evidence>
<evidence type="ECO:0000256" key="4">
    <source>
        <dbReference type="ARBA" id="ARBA00022963"/>
    </source>
</evidence>